<evidence type="ECO:0000313" key="9">
    <source>
        <dbReference type="Proteomes" id="UP001642482"/>
    </source>
</evidence>
<feature type="transmembrane region" description="Helical" evidence="6">
    <location>
        <begin position="304"/>
        <end position="329"/>
    </location>
</feature>
<dbReference type="PANTHER" id="PTHR43791">
    <property type="entry name" value="PERMEASE-RELATED"/>
    <property type="match status" value="1"/>
</dbReference>
<feature type="transmembrane region" description="Helical" evidence="6">
    <location>
        <begin position="429"/>
        <end position="450"/>
    </location>
</feature>
<dbReference type="Gene3D" id="1.20.1250.20">
    <property type="entry name" value="MFS general substrate transporter like domains"/>
    <property type="match status" value="2"/>
</dbReference>
<dbReference type="InterPro" id="IPR011701">
    <property type="entry name" value="MFS"/>
</dbReference>
<name>A0ABP0AUT9_9PEZI</name>
<dbReference type="PROSITE" id="PS50850">
    <property type="entry name" value="MFS"/>
    <property type="match status" value="1"/>
</dbReference>
<evidence type="ECO:0000256" key="2">
    <source>
        <dbReference type="ARBA" id="ARBA00022448"/>
    </source>
</evidence>
<proteinExistence type="predicted"/>
<organism evidence="8 9">
    <name type="scientific">Sporothrix eucalyptigena</name>
    <dbReference type="NCBI Taxonomy" id="1812306"/>
    <lineage>
        <taxon>Eukaryota</taxon>
        <taxon>Fungi</taxon>
        <taxon>Dikarya</taxon>
        <taxon>Ascomycota</taxon>
        <taxon>Pezizomycotina</taxon>
        <taxon>Sordariomycetes</taxon>
        <taxon>Sordariomycetidae</taxon>
        <taxon>Ophiostomatales</taxon>
        <taxon>Ophiostomataceae</taxon>
        <taxon>Sporothrix</taxon>
    </lineage>
</organism>
<keyword evidence="5 6" id="KW-0472">Membrane</keyword>
<keyword evidence="2" id="KW-0813">Transport</keyword>
<reference evidence="8 9" key="1">
    <citation type="submission" date="2024-01" db="EMBL/GenBank/DDBJ databases">
        <authorList>
            <person name="Allen C."/>
            <person name="Tagirdzhanova G."/>
        </authorList>
    </citation>
    <scope>NUCLEOTIDE SEQUENCE [LARGE SCALE GENOMIC DNA]</scope>
</reference>
<keyword evidence="9" id="KW-1185">Reference proteome</keyword>
<dbReference type="InterPro" id="IPR020846">
    <property type="entry name" value="MFS_dom"/>
</dbReference>
<protein>
    <recommendedName>
        <fullName evidence="7">Major facilitator superfamily (MFS) profile domain-containing protein</fullName>
    </recommendedName>
</protein>
<sequence length="528" mass="58162">MAAEEPFPTTKEATVVVDIPIDSNSTSATPNDVNDVNDASFDRTAFLASFSAAEEKAIMRKIDYRLLVLAGIIYMIKQIDVNNASSVKVLSPNEPTNILIQLKMTANEYNWVQSTYYIAYIIFELPSNLLLKRMGPRLFHTRIMFTWGAILALHAAVTNGSGLLAARFFLGLAEAGLFPALMTQFASWYRSDEMGKPVMWLFGIFTLANIIGSLLIYGIAFLDGHRGLSSWQWVFLIQGVATVAFSGVVYLLFPEYPKSPRTARWLTPREQDFIEQRLAANAPKTADANFSGSESRSLLRDPRLWAFMLTQVLMNTGNFGLTWFLPTIISNLGFVKSPRNILLLIPPAAATIIGMVGAFFVLGRAWVARPIVALSVCLVEVGVFTIFIGTRARGAIYAAGILGSATSNIFAIPFWSWRSSSLRGTTGTAFAYGLQSGIGQLGGVIGPQIFVSKYAADGYRVPYAVCTACIAGGFIGCLVCWYLTYDLENEVLRVRRAKNAARLEKRVYAGDDINYAADRWIQIKGERV</sequence>
<dbReference type="InterPro" id="IPR036259">
    <property type="entry name" value="MFS_trans_sf"/>
</dbReference>
<comment type="caution">
    <text evidence="8">The sequence shown here is derived from an EMBL/GenBank/DDBJ whole genome shotgun (WGS) entry which is preliminary data.</text>
</comment>
<feature type="transmembrane region" description="Helical" evidence="6">
    <location>
        <begin position="341"/>
        <end position="362"/>
    </location>
</feature>
<feature type="transmembrane region" description="Helical" evidence="6">
    <location>
        <begin position="143"/>
        <end position="162"/>
    </location>
</feature>
<feature type="transmembrane region" description="Helical" evidence="6">
    <location>
        <begin position="371"/>
        <end position="389"/>
    </location>
</feature>
<dbReference type="Pfam" id="PF07690">
    <property type="entry name" value="MFS_1"/>
    <property type="match status" value="1"/>
</dbReference>
<evidence type="ECO:0000256" key="1">
    <source>
        <dbReference type="ARBA" id="ARBA00004141"/>
    </source>
</evidence>
<evidence type="ECO:0000259" key="7">
    <source>
        <dbReference type="PROSITE" id="PS50850"/>
    </source>
</evidence>
<feature type="domain" description="Major facilitator superfamily (MFS) profile" evidence="7">
    <location>
        <begin position="66"/>
        <end position="488"/>
    </location>
</feature>
<dbReference type="EMBL" id="CAWUHD010000006">
    <property type="protein sequence ID" value="CAK7211028.1"/>
    <property type="molecule type" value="Genomic_DNA"/>
</dbReference>
<feature type="transmembrane region" description="Helical" evidence="6">
    <location>
        <begin position="168"/>
        <end position="186"/>
    </location>
</feature>
<evidence type="ECO:0000256" key="3">
    <source>
        <dbReference type="ARBA" id="ARBA00022692"/>
    </source>
</evidence>
<gene>
    <name evidence="8" type="ORF">SEUCBS140593_001029</name>
</gene>
<keyword evidence="4 6" id="KW-1133">Transmembrane helix</keyword>
<dbReference type="SUPFAM" id="SSF103473">
    <property type="entry name" value="MFS general substrate transporter"/>
    <property type="match status" value="1"/>
</dbReference>
<feature type="transmembrane region" description="Helical" evidence="6">
    <location>
        <begin position="395"/>
        <end position="417"/>
    </location>
</feature>
<feature type="transmembrane region" description="Helical" evidence="6">
    <location>
        <begin position="198"/>
        <end position="221"/>
    </location>
</feature>
<dbReference type="PANTHER" id="PTHR43791:SF91">
    <property type="entry name" value="MAJOR FACILITATOR SUPERFAMILY (MFS) PROFILE DOMAIN-CONTAINING PROTEIN-RELATED"/>
    <property type="match status" value="1"/>
</dbReference>
<evidence type="ECO:0000256" key="5">
    <source>
        <dbReference type="ARBA" id="ARBA00023136"/>
    </source>
</evidence>
<evidence type="ECO:0000313" key="8">
    <source>
        <dbReference type="EMBL" id="CAK7211028.1"/>
    </source>
</evidence>
<feature type="transmembrane region" description="Helical" evidence="6">
    <location>
        <begin position="233"/>
        <end position="253"/>
    </location>
</feature>
<keyword evidence="3 6" id="KW-0812">Transmembrane</keyword>
<evidence type="ECO:0000256" key="4">
    <source>
        <dbReference type="ARBA" id="ARBA00022989"/>
    </source>
</evidence>
<feature type="transmembrane region" description="Helical" evidence="6">
    <location>
        <begin position="114"/>
        <end position="131"/>
    </location>
</feature>
<dbReference type="Proteomes" id="UP001642482">
    <property type="component" value="Unassembled WGS sequence"/>
</dbReference>
<accession>A0ABP0AUT9</accession>
<comment type="subcellular location">
    <subcellularLocation>
        <location evidence="1">Membrane</location>
        <topology evidence="1">Multi-pass membrane protein</topology>
    </subcellularLocation>
</comment>
<evidence type="ECO:0000256" key="6">
    <source>
        <dbReference type="SAM" id="Phobius"/>
    </source>
</evidence>
<feature type="transmembrane region" description="Helical" evidence="6">
    <location>
        <begin position="462"/>
        <end position="485"/>
    </location>
</feature>